<feature type="binding site" evidence="1">
    <location>
        <position position="69"/>
    </location>
    <ligand>
        <name>Ni(2+)</name>
        <dbReference type="ChEBI" id="CHEBI:49786"/>
    </ligand>
</feature>
<name>A0A8J7PBY1_9BACT</name>
<organism evidence="2 3">
    <name type="scientific">Candidatus Obscuribacter phosphatis</name>
    <dbReference type="NCBI Taxonomy" id="1906157"/>
    <lineage>
        <taxon>Bacteria</taxon>
        <taxon>Bacillati</taxon>
        <taxon>Candidatus Melainabacteria</taxon>
        <taxon>Candidatus Obscuribacterales</taxon>
        <taxon>Candidatus Obscuribacteraceae</taxon>
        <taxon>Candidatus Obscuribacter</taxon>
    </lineage>
</organism>
<comment type="caution">
    <text evidence="2">The sequence shown here is derived from an EMBL/GenBank/DDBJ whole genome shotgun (WGS) entry which is preliminary data.</text>
</comment>
<proteinExistence type="predicted"/>
<feature type="binding site" evidence="1">
    <location>
        <position position="439"/>
    </location>
    <ligand>
        <name>Ni(2+)</name>
        <dbReference type="ChEBI" id="CHEBI:49786"/>
    </ligand>
</feature>
<keyword evidence="1" id="KW-0533">Nickel</keyword>
<feature type="binding site" evidence="1">
    <location>
        <position position="47"/>
    </location>
    <ligand>
        <name>Mg(2+)</name>
        <dbReference type="ChEBI" id="CHEBI:18420"/>
    </ligand>
</feature>
<feature type="binding site" evidence="1">
    <location>
        <position position="445"/>
    </location>
    <ligand>
        <name>Mg(2+)</name>
        <dbReference type="ChEBI" id="CHEBI:18420"/>
    </ligand>
</feature>
<dbReference type="EMBL" id="JAFLCK010000025">
    <property type="protein sequence ID" value="MBN8661837.1"/>
    <property type="molecule type" value="Genomic_DNA"/>
</dbReference>
<keyword evidence="1" id="KW-0479">Metal-binding</keyword>
<keyword evidence="1" id="KW-0460">Magnesium</keyword>
<accession>A0A8J7PBY1</accession>
<gene>
    <name evidence="2" type="ORF">J0M35_15830</name>
</gene>
<comment type="cofactor">
    <cofactor evidence="1">
        <name>Ni(2+)</name>
        <dbReference type="ChEBI" id="CHEBI:49786"/>
    </cofactor>
</comment>
<dbReference type="PANTHER" id="PTHR43600:SF4">
    <property type="entry name" value="CYTOSOLIC NIFE-HYDROGENASE, ALPHA SUBUNIT"/>
    <property type="match status" value="1"/>
</dbReference>
<dbReference type="GO" id="GO:0016151">
    <property type="term" value="F:nickel cation binding"/>
    <property type="evidence" value="ECO:0007669"/>
    <property type="project" value="InterPro"/>
</dbReference>
<dbReference type="InterPro" id="IPR001501">
    <property type="entry name" value="Ni-dep_hyd_lsu"/>
</dbReference>
<comment type="cofactor">
    <cofactor evidence="1">
        <name>Fe cation</name>
        <dbReference type="ChEBI" id="CHEBI:24875"/>
    </cofactor>
</comment>
<dbReference type="InterPro" id="IPR029014">
    <property type="entry name" value="NiFe-Hase_large"/>
</dbReference>
<feature type="binding site" evidence="1">
    <location>
        <position position="442"/>
    </location>
    <ligand>
        <name>Fe cation</name>
        <dbReference type="ChEBI" id="CHEBI:24875"/>
    </ligand>
</feature>
<dbReference type="PANTHER" id="PTHR43600">
    <property type="entry name" value="COENZYME F420 HYDROGENASE, SUBUNIT ALPHA"/>
    <property type="match status" value="1"/>
</dbReference>
<feature type="binding site" evidence="1">
    <location>
        <position position="66"/>
    </location>
    <ligand>
        <name>Ni(2+)</name>
        <dbReference type="ChEBI" id="CHEBI:49786"/>
    </ligand>
</feature>
<feature type="binding site" evidence="1">
    <location>
        <position position="390"/>
    </location>
    <ligand>
        <name>Mg(2+)</name>
        <dbReference type="ChEBI" id="CHEBI:18420"/>
    </ligand>
</feature>
<dbReference type="Proteomes" id="UP000664277">
    <property type="component" value="Unassembled WGS sequence"/>
</dbReference>
<dbReference type="SUPFAM" id="SSF56762">
    <property type="entry name" value="HydB/Nqo4-like"/>
    <property type="match status" value="1"/>
</dbReference>
<sequence>MAEIKKSTIVIPEVTRVEGHSAVTVDILDGKVENVKLDVFEGTRYFEKIVVGHKYDEMAHLTSRICAICSTGHVLASIFAIENLLGYRADEKTTLLRELMHLGMIIESHATHLCALVLPDFLGVEDLISFADKHNKEFALWTFLRTLGNDVQYMVGGRSFHPVNLHVFKLSSHPAGEALKVMAHRLKEAREKALYLAQVFLDLKLPAIPSFEPEYLALDYDSPTYGYFGTRVKSSKSWLRSIEEYRDYLGEYPVAYSHAKKSGNAAQPFMVGAIARLRFHSEKLGREARQLFLSSELAKGSCNTMLNNLAQSIELVEAVYRAQAICETLLQIEEDEKASPGEARNENETNIDRLLDKLPGAAVGAVECPRGTLYHYYDLDEKGLVRAADLITPSAQNTQRIESDIRNTVEARIAEVEDGARQALLQADLETLVRAYDPCNTCATHAVSIRVAKR</sequence>
<evidence type="ECO:0000313" key="2">
    <source>
        <dbReference type="EMBL" id="MBN8661837.1"/>
    </source>
</evidence>
<reference evidence="2" key="1">
    <citation type="submission" date="2021-02" db="EMBL/GenBank/DDBJ databases">
        <title>Genome-Resolved Metagenomics of a Microbial Community Performing Photosynthetic Biological Nutrient Removal.</title>
        <authorList>
            <person name="Mcdaniel E.A."/>
        </authorList>
    </citation>
    <scope>NUCLEOTIDE SEQUENCE</scope>
    <source>
        <strain evidence="2">UWPOB_OBS1</strain>
    </source>
</reference>
<dbReference type="Pfam" id="PF00374">
    <property type="entry name" value="NiFeSe_Hases"/>
    <property type="match status" value="2"/>
</dbReference>
<feature type="binding site" evidence="1">
    <location>
        <position position="69"/>
    </location>
    <ligand>
        <name>Fe cation</name>
        <dbReference type="ChEBI" id="CHEBI:24875"/>
    </ligand>
</feature>
<protein>
    <submittedName>
        <fullName evidence="2">Nickel-dependent hydrogenase large subunit</fullName>
    </submittedName>
</protein>
<keyword evidence="1" id="KW-0408">Iron</keyword>
<dbReference type="AlphaFoldDB" id="A0A8J7PBY1"/>
<evidence type="ECO:0000256" key="1">
    <source>
        <dbReference type="PIRSR" id="PIRSR601501-1"/>
    </source>
</evidence>
<dbReference type="Gene3D" id="1.10.645.10">
    <property type="entry name" value="Cytochrome-c3 Hydrogenase, chain B"/>
    <property type="match status" value="1"/>
</dbReference>
<evidence type="ECO:0000313" key="3">
    <source>
        <dbReference type="Proteomes" id="UP000664277"/>
    </source>
</evidence>